<name>A0A2N5XT33_9HYPH</name>
<reference evidence="10 11" key="1">
    <citation type="submission" date="2018-01" db="EMBL/GenBank/DDBJ databases">
        <title>The draft genome sequence of Cohaesibacter sp. H1304.</title>
        <authorList>
            <person name="Wang N.-N."/>
            <person name="Du Z.-J."/>
        </authorList>
    </citation>
    <scope>NUCLEOTIDE SEQUENCE [LARGE SCALE GENOMIC DNA]</scope>
    <source>
        <strain evidence="10 11">H1304</strain>
    </source>
</reference>
<evidence type="ECO:0000256" key="7">
    <source>
        <dbReference type="HAMAP-Rule" id="MF_00028"/>
    </source>
</evidence>
<dbReference type="CDD" id="cd05389">
    <property type="entry name" value="CobQ_N"/>
    <property type="match status" value="1"/>
</dbReference>
<dbReference type="HAMAP" id="MF_00028">
    <property type="entry name" value="CobQ"/>
    <property type="match status" value="1"/>
</dbReference>
<dbReference type="Gene3D" id="3.40.50.300">
    <property type="entry name" value="P-loop containing nucleotide triphosphate hydrolases"/>
    <property type="match status" value="1"/>
</dbReference>
<keyword evidence="5 7" id="KW-0315">Glutamine amidotransferase</keyword>
<dbReference type="RefSeq" id="WP_101533689.1">
    <property type="nucleotide sequence ID" value="NZ_PKUQ01000016.1"/>
</dbReference>
<evidence type="ECO:0000259" key="9">
    <source>
        <dbReference type="Pfam" id="PF07685"/>
    </source>
</evidence>
<comment type="similarity">
    <text evidence="2 7">Belongs to the CobB/CobQ family. CobQ subfamily.</text>
</comment>
<organism evidence="10 11">
    <name type="scientific">Cohaesibacter celericrescens</name>
    <dbReference type="NCBI Taxonomy" id="2067669"/>
    <lineage>
        <taxon>Bacteria</taxon>
        <taxon>Pseudomonadati</taxon>
        <taxon>Pseudomonadota</taxon>
        <taxon>Alphaproteobacteria</taxon>
        <taxon>Hyphomicrobiales</taxon>
        <taxon>Cohaesibacteraceae</taxon>
    </lineage>
</organism>
<evidence type="ECO:0000259" key="8">
    <source>
        <dbReference type="Pfam" id="PF01656"/>
    </source>
</evidence>
<dbReference type="Gene3D" id="3.40.50.880">
    <property type="match status" value="1"/>
</dbReference>
<gene>
    <name evidence="7" type="primary">cobQ</name>
    <name evidence="10" type="ORF">C0081_10305</name>
</gene>
<evidence type="ECO:0000256" key="4">
    <source>
        <dbReference type="ARBA" id="ARBA00022573"/>
    </source>
</evidence>
<dbReference type="EMBL" id="PKUQ01000016">
    <property type="protein sequence ID" value="PLW77673.1"/>
    <property type="molecule type" value="Genomic_DNA"/>
</dbReference>
<evidence type="ECO:0000256" key="2">
    <source>
        <dbReference type="ARBA" id="ARBA00006205"/>
    </source>
</evidence>
<dbReference type="InterPro" id="IPR004459">
    <property type="entry name" value="CobQ_synth"/>
</dbReference>
<dbReference type="NCBIfam" id="TIGR00313">
    <property type="entry name" value="cobQ"/>
    <property type="match status" value="1"/>
</dbReference>
<sequence>MPAIMFQGTGSNVGKSMLVAGFCRYLKRQGLKVAPFKPQNMSNNAAVTLEGGEIGRAQALQALACGLEPSIHMNPVLLKPQSNIGSQVVVQGKSIGQMMARDYAANKKNLMGAVMDSYNRLNADADIVVIEGAGSASEVNLRSGDIANMGFAQAAQTPVILIGDIDRGGVIASLVGTQRILSSEDRKLVKGYVINKFRGDASLFKSGLDIITNETHWPDFGVLPWFDDAAHLPAEDSEDLARDAASNKDGALKIAVPVLPRIANFDDLDALRSDPSIAVHMVQRGQVIPADTDLIILPGSKTTIADFEALKTEGWDVDIKAHVRRGGYVLGLCGGYQMLGRTIHDPEGVEGAKGSSCEGLGLLNVETVMAGEKRTVQVQGRHVDSDLPMHGYEIHIGSSEGVDRDRPLFVIEGKNEGARSKDGRIMGSYIHGLFNQDEFRRRFLQGLGLQSSNQASTHSYHGMVEDTLEALADHISQHLDGDGLMEVATNGV</sequence>
<dbReference type="InterPro" id="IPR047045">
    <property type="entry name" value="CobQ_N"/>
</dbReference>
<dbReference type="InterPro" id="IPR033949">
    <property type="entry name" value="CobQ_GATase1"/>
</dbReference>
<comment type="pathway">
    <text evidence="1 7">Cofactor biosynthesis; adenosylcobalamin biosynthesis.</text>
</comment>
<comment type="function">
    <text evidence="6 7">Catalyzes amidations at positions B, D, E, and G on adenosylcobyrinic A,C-diamide. NH(2) groups are provided by glutamine, and one molecule of ATP is hydrogenolyzed for each amidation.</text>
</comment>
<proteinExistence type="inferred from homology"/>
<dbReference type="PANTHER" id="PTHR21343">
    <property type="entry name" value="DETHIOBIOTIN SYNTHETASE"/>
    <property type="match status" value="1"/>
</dbReference>
<keyword evidence="11" id="KW-1185">Reference proteome</keyword>
<protein>
    <recommendedName>
        <fullName evidence="3 7">Cobyric acid synthase</fullName>
    </recommendedName>
</protein>
<evidence type="ECO:0000313" key="10">
    <source>
        <dbReference type="EMBL" id="PLW77673.1"/>
    </source>
</evidence>
<feature type="domain" description="CobB/CobQ-like glutamine amidotransferase" evidence="9">
    <location>
        <begin position="253"/>
        <end position="438"/>
    </location>
</feature>
<dbReference type="GO" id="GO:0009236">
    <property type="term" value="P:cobalamin biosynthetic process"/>
    <property type="evidence" value="ECO:0007669"/>
    <property type="project" value="UniProtKB-UniRule"/>
</dbReference>
<dbReference type="PROSITE" id="PS51274">
    <property type="entry name" value="GATASE_COBBQ"/>
    <property type="match status" value="1"/>
</dbReference>
<accession>A0A2N5XT33</accession>
<dbReference type="GO" id="GO:0015420">
    <property type="term" value="F:ABC-type vitamin B12 transporter activity"/>
    <property type="evidence" value="ECO:0007669"/>
    <property type="project" value="UniProtKB-UniRule"/>
</dbReference>
<dbReference type="InterPro" id="IPR027417">
    <property type="entry name" value="P-loop_NTPase"/>
</dbReference>
<feature type="active site" description="Nucleophile" evidence="7">
    <location>
        <position position="333"/>
    </location>
</feature>
<dbReference type="CDD" id="cd01750">
    <property type="entry name" value="GATase1_CobQ"/>
    <property type="match status" value="1"/>
</dbReference>
<dbReference type="OrthoDB" id="9808302at2"/>
<dbReference type="GO" id="GO:0003824">
    <property type="term" value="F:catalytic activity"/>
    <property type="evidence" value="ECO:0007669"/>
    <property type="project" value="InterPro"/>
</dbReference>
<dbReference type="UniPathway" id="UPA00148"/>
<dbReference type="AlphaFoldDB" id="A0A2N5XT33"/>
<dbReference type="Pfam" id="PF01656">
    <property type="entry name" value="CbiA"/>
    <property type="match status" value="1"/>
</dbReference>
<evidence type="ECO:0000256" key="3">
    <source>
        <dbReference type="ARBA" id="ARBA00019833"/>
    </source>
</evidence>
<evidence type="ECO:0000256" key="6">
    <source>
        <dbReference type="ARBA" id="ARBA00025166"/>
    </source>
</evidence>
<dbReference type="NCBIfam" id="NF001989">
    <property type="entry name" value="PRK00784.1"/>
    <property type="match status" value="1"/>
</dbReference>
<evidence type="ECO:0000256" key="5">
    <source>
        <dbReference type="ARBA" id="ARBA00022962"/>
    </source>
</evidence>
<evidence type="ECO:0000313" key="11">
    <source>
        <dbReference type="Proteomes" id="UP000234881"/>
    </source>
</evidence>
<dbReference type="Pfam" id="PF07685">
    <property type="entry name" value="GATase_3"/>
    <property type="match status" value="1"/>
</dbReference>
<dbReference type="InterPro" id="IPR011698">
    <property type="entry name" value="GATase_3"/>
</dbReference>
<dbReference type="Proteomes" id="UP000234881">
    <property type="component" value="Unassembled WGS sequence"/>
</dbReference>
<dbReference type="PANTHER" id="PTHR21343:SF1">
    <property type="entry name" value="COBYRIC ACID SYNTHASE"/>
    <property type="match status" value="1"/>
</dbReference>
<feature type="active site" evidence="7">
    <location>
        <position position="431"/>
    </location>
</feature>
<comment type="caution">
    <text evidence="10">The sequence shown here is derived from an EMBL/GenBank/DDBJ whole genome shotgun (WGS) entry which is preliminary data.</text>
</comment>
<evidence type="ECO:0000256" key="1">
    <source>
        <dbReference type="ARBA" id="ARBA00004953"/>
    </source>
</evidence>
<dbReference type="InterPro" id="IPR029062">
    <property type="entry name" value="Class_I_gatase-like"/>
</dbReference>
<dbReference type="SUPFAM" id="SSF52317">
    <property type="entry name" value="Class I glutamine amidotransferase-like"/>
    <property type="match status" value="1"/>
</dbReference>
<keyword evidence="4 7" id="KW-0169">Cobalamin biosynthesis</keyword>
<dbReference type="SUPFAM" id="SSF52540">
    <property type="entry name" value="P-loop containing nucleoside triphosphate hydrolases"/>
    <property type="match status" value="1"/>
</dbReference>
<feature type="domain" description="CobQ/CobB/MinD/ParA nucleotide binding" evidence="8">
    <location>
        <begin position="4"/>
        <end position="236"/>
    </location>
</feature>
<dbReference type="InterPro" id="IPR002586">
    <property type="entry name" value="CobQ/CobB/MinD/ParA_Nub-bd_dom"/>
</dbReference>